<proteinExistence type="predicted"/>
<dbReference type="OrthoDB" id="3117356at2759"/>
<keyword evidence="3" id="KW-1185">Reference proteome</keyword>
<gene>
    <name evidence="2" type="ORF">EST38_g13331</name>
</gene>
<dbReference type="AlphaFoldDB" id="A0A4Q2D2H2"/>
<evidence type="ECO:0000313" key="3">
    <source>
        <dbReference type="Proteomes" id="UP000290288"/>
    </source>
</evidence>
<feature type="compositionally biased region" description="Basic and acidic residues" evidence="1">
    <location>
        <begin position="37"/>
        <end position="60"/>
    </location>
</feature>
<name>A0A4Q2D2H2_9AGAR</name>
<accession>A0A4Q2D2H2</accession>
<organism evidence="2 3">
    <name type="scientific">Candolleomyces aberdarensis</name>
    <dbReference type="NCBI Taxonomy" id="2316362"/>
    <lineage>
        <taxon>Eukaryota</taxon>
        <taxon>Fungi</taxon>
        <taxon>Dikarya</taxon>
        <taxon>Basidiomycota</taxon>
        <taxon>Agaricomycotina</taxon>
        <taxon>Agaricomycetes</taxon>
        <taxon>Agaricomycetidae</taxon>
        <taxon>Agaricales</taxon>
        <taxon>Agaricineae</taxon>
        <taxon>Psathyrellaceae</taxon>
        <taxon>Candolleomyces</taxon>
    </lineage>
</organism>
<dbReference type="EMBL" id="SDEE01001211">
    <property type="protein sequence ID" value="RXW12521.1"/>
    <property type="molecule type" value="Genomic_DNA"/>
</dbReference>
<sequence>MSSRQPGKRKIDSSKPTPAHQSGDVHMRSATPDEEISPTKETLRPQAHGSDRRKNFDPSKLRKPNVVVTYAPLLTQDPGPSKDTTLEGSSADGRPGSGVETAPSDRTPNALVEVEPVRFEPAPDPDLRTLETLSAVLVSSNFLSHHIKDLVWIKARLVEHQSHIVRCRNLTTKNLSSIERALYTEERFKEISAVSEA</sequence>
<dbReference type="Proteomes" id="UP000290288">
    <property type="component" value="Unassembled WGS sequence"/>
</dbReference>
<evidence type="ECO:0000313" key="2">
    <source>
        <dbReference type="EMBL" id="RXW12521.1"/>
    </source>
</evidence>
<feature type="region of interest" description="Disordered" evidence="1">
    <location>
        <begin position="1"/>
        <end position="107"/>
    </location>
</feature>
<protein>
    <submittedName>
        <fullName evidence="2">Uncharacterized protein</fullName>
    </submittedName>
</protein>
<evidence type="ECO:0000256" key="1">
    <source>
        <dbReference type="SAM" id="MobiDB-lite"/>
    </source>
</evidence>
<comment type="caution">
    <text evidence="2">The sequence shown here is derived from an EMBL/GenBank/DDBJ whole genome shotgun (WGS) entry which is preliminary data.</text>
</comment>
<reference evidence="2 3" key="1">
    <citation type="submission" date="2019-01" db="EMBL/GenBank/DDBJ databases">
        <title>Draft genome sequence of Psathyrella aberdarensis IHI B618.</title>
        <authorList>
            <person name="Buettner E."/>
            <person name="Kellner H."/>
        </authorList>
    </citation>
    <scope>NUCLEOTIDE SEQUENCE [LARGE SCALE GENOMIC DNA]</scope>
    <source>
        <strain evidence="2 3">IHI B618</strain>
    </source>
</reference>